<sequence length="845" mass="92721">MRCRRLEEFGIKNLVPGMGIEKSEMKAPVQMGLHMICTAMETEGAARLVIPQPDMCPTASSARASVEEWVFTCIVGSVHSFISDHTSNMIMHSSSLFTNPYAIEVLRTKKEELVQGINDPDQLLHWLIENGIFTPEKKLVLSFYRTRTAKNSRVLDILISQGERACRLFFYPCLKQVEPKLYSKIRKYVSEVNESIGDARRQLVGYLLEKDKIWFENSNEQHQGKKDRTGEKKHKGAIKKKGKVTPFSRATKPRKDPAAVNIFAAVAKGSLPELEKTLKDNDLNVLNPSSETLLHVAAARGHLSIMKYLLSKGARTGVKDRKGRTALHRAAEKGHGGAVQVLLRGGASMHTLDMEGKTALHWAAENNHSHILKMLLEEEARSCRNQHNFLHLAALRDESSLAKMLLEAGASTEGRDERGQTALSYAVSQGSENTAKVLLEAGATVDSNTVERAFNSNHPSIFKILLEYSKDLSADIMESALFRAVQKNLHTVVAALIDRGTDTNAHNKMHYTPLLLACEMGKAESAEVLMEKGANWGIRTPAADTALHLAVQAGAASIAGLLLSKGMDTNLRNQAEETPLHVAALQNNGALVNLLVSAGARINAVTKDFVTPLHMASLRGHTEVARQLLHHKAHVNAQDKQAKSPLHLAAEQGHKLLTEMLLKGRADPNAQDKEKKTPLHAAALRGHLSIVEVLLANKGRAGAKDMDGCTPLHYATMKGNTDIVKVLLASGKSKNIDDRNVWRKTALHIAAEYGHGELINLLLSHGAAINASDSSRDTALHCACRAGHLRAVSALLNWSRVEKANLLALNSLRKTPLQVAEFNETENQPQILTLLRKKILQAKLP</sequence>
<dbReference type="PANTHER" id="PTHR24123:SF33">
    <property type="entry name" value="PROTEIN HOS4"/>
    <property type="match status" value="1"/>
</dbReference>
<evidence type="ECO:0000256" key="2">
    <source>
        <dbReference type="ARBA" id="ARBA00023043"/>
    </source>
</evidence>
<dbReference type="PANTHER" id="PTHR24123">
    <property type="entry name" value="ANKYRIN REPEAT-CONTAINING"/>
    <property type="match status" value="1"/>
</dbReference>
<feature type="repeat" description="ANK" evidence="3">
    <location>
        <begin position="509"/>
        <end position="541"/>
    </location>
</feature>
<dbReference type="EMBL" id="JADDUC020000009">
    <property type="protein sequence ID" value="KAI1236881.1"/>
    <property type="molecule type" value="Genomic_DNA"/>
</dbReference>
<feature type="repeat" description="ANK" evidence="3">
    <location>
        <begin position="575"/>
        <end position="607"/>
    </location>
</feature>
<feature type="repeat" description="ANK" evidence="3">
    <location>
        <begin position="289"/>
        <end position="321"/>
    </location>
</feature>
<evidence type="ECO:0000256" key="3">
    <source>
        <dbReference type="PROSITE-ProRule" id="PRU00023"/>
    </source>
</evidence>
<keyword evidence="2 3" id="KW-0040">ANK repeat</keyword>
<feature type="repeat" description="ANK" evidence="3">
    <location>
        <begin position="608"/>
        <end position="640"/>
    </location>
</feature>
<dbReference type="GO" id="GO:0042981">
    <property type="term" value="P:regulation of apoptotic process"/>
    <property type="evidence" value="ECO:0007669"/>
    <property type="project" value="InterPro"/>
</dbReference>
<feature type="repeat" description="ANK" evidence="3">
    <location>
        <begin position="742"/>
        <end position="774"/>
    </location>
</feature>
<accession>A0A835NSG8</accession>
<dbReference type="PROSITE" id="PS50209">
    <property type="entry name" value="CARD"/>
    <property type="match status" value="1"/>
</dbReference>
<feature type="repeat" description="ANK" evidence="3">
    <location>
        <begin position="542"/>
        <end position="574"/>
    </location>
</feature>
<dbReference type="SUPFAM" id="SSF48403">
    <property type="entry name" value="Ankyrin repeat"/>
    <property type="match status" value="2"/>
</dbReference>
<name>A0A835NSG8_9PASS</name>
<dbReference type="Pfam" id="PF00619">
    <property type="entry name" value="CARD"/>
    <property type="match status" value="1"/>
</dbReference>
<comment type="caution">
    <text evidence="6">The sequence shown here is derived from an EMBL/GenBank/DDBJ whole genome shotgun (WGS) entry which is preliminary data.</text>
</comment>
<dbReference type="Gene3D" id="1.25.40.20">
    <property type="entry name" value="Ankyrin repeat-containing domain"/>
    <property type="match status" value="6"/>
</dbReference>
<evidence type="ECO:0000259" key="5">
    <source>
        <dbReference type="PROSITE" id="PS50209"/>
    </source>
</evidence>
<dbReference type="PRINTS" id="PR01415">
    <property type="entry name" value="ANKYRIN"/>
</dbReference>
<dbReference type="SUPFAM" id="SSF47986">
    <property type="entry name" value="DEATH domain"/>
    <property type="match status" value="1"/>
</dbReference>
<dbReference type="EMBL" id="JADDUC010000063">
    <property type="protein sequence ID" value="KAG0120381.1"/>
    <property type="molecule type" value="Genomic_DNA"/>
</dbReference>
<dbReference type="PROSITE" id="PS50088">
    <property type="entry name" value="ANK_REPEAT"/>
    <property type="match status" value="13"/>
</dbReference>
<dbReference type="InterPro" id="IPR036770">
    <property type="entry name" value="Ankyrin_rpt-contain_sf"/>
</dbReference>
<dbReference type="AlphaFoldDB" id="A0A835NSG8"/>
<feature type="repeat" description="ANK" evidence="3">
    <location>
        <begin position="641"/>
        <end position="673"/>
    </location>
</feature>
<organism evidence="6">
    <name type="scientific">Lamprotornis superbus</name>
    <dbReference type="NCBI Taxonomy" id="245042"/>
    <lineage>
        <taxon>Eukaryota</taxon>
        <taxon>Metazoa</taxon>
        <taxon>Chordata</taxon>
        <taxon>Craniata</taxon>
        <taxon>Vertebrata</taxon>
        <taxon>Euteleostomi</taxon>
        <taxon>Archelosauria</taxon>
        <taxon>Archosauria</taxon>
        <taxon>Dinosauria</taxon>
        <taxon>Saurischia</taxon>
        <taxon>Theropoda</taxon>
        <taxon>Coelurosauria</taxon>
        <taxon>Aves</taxon>
        <taxon>Neognathae</taxon>
        <taxon>Neoaves</taxon>
        <taxon>Telluraves</taxon>
        <taxon>Australaves</taxon>
        <taxon>Passeriformes</taxon>
        <taxon>Sturnidae</taxon>
        <taxon>Lamprotornis</taxon>
    </lineage>
</organism>
<evidence type="ECO:0000313" key="6">
    <source>
        <dbReference type="EMBL" id="KAG0120381.1"/>
    </source>
</evidence>
<dbReference type="Pfam" id="PF00023">
    <property type="entry name" value="Ank"/>
    <property type="match status" value="2"/>
</dbReference>
<dbReference type="OrthoDB" id="20872at2759"/>
<feature type="repeat" description="ANK" evidence="3">
    <location>
        <begin position="674"/>
        <end position="706"/>
    </location>
</feature>
<evidence type="ECO:0000256" key="4">
    <source>
        <dbReference type="SAM" id="MobiDB-lite"/>
    </source>
</evidence>
<dbReference type="Proteomes" id="UP000618051">
    <property type="component" value="Unassembled WGS sequence"/>
</dbReference>
<feature type="compositionally biased region" description="Basic residues" evidence="4">
    <location>
        <begin position="231"/>
        <end position="243"/>
    </location>
</feature>
<evidence type="ECO:0000313" key="8">
    <source>
        <dbReference type="Proteomes" id="UP000618051"/>
    </source>
</evidence>
<feature type="domain" description="CARD" evidence="5">
    <location>
        <begin position="98"/>
        <end position="170"/>
    </location>
</feature>
<reference evidence="6" key="1">
    <citation type="submission" date="2020-10" db="EMBL/GenBank/DDBJ databases">
        <title>Feather gene expression reveals the developmental basis of iridescence in African starlings.</title>
        <authorList>
            <person name="Rubenstein D.R."/>
        </authorList>
    </citation>
    <scope>NUCLEOTIDE SEQUENCE</scope>
    <source>
        <strain evidence="6">SS15</strain>
        <tissue evidence="6">Liver</tissue>
    </source>
</reference>
<feature type="region of interest" description="Disordered" evidence="4">
    <location>
        <begin position="219"/>
        <end position="252"/>
    </location>
</feature>
<dbReference type="PROSITE" id="PS50297">
    <property type="entry name" value="ANK_REP_REGION"/>
    <property type="match status" value="12"/>
</dbReference>
<dbReference type="InterPro" id="IPR002110">
    <property type="entry name" value="Ankyrin_rpt"/>
</dbReference>
<dbReference type="Gene3D" id="1.10.533.10">
    <property type="entry name" value="Death Domain, Fas"/>
    <property type="match status" value="1"/>
</dbReference>
<feature type="repeat" description="ANK" evidence="3">
    <location>
        <begin position="418"/>
        <end position="450"/>
    </location>
</feature>
<feature type="repeat" description="ANK" evidence="3">
    <location>
        <begin position="355"/>
        <end position="380"/>
    </location>
</feature>
<dbReference type="CDD" id="cd01671">
    <property type="entry name" value="CARD"/>
    <property type="match status" value="1"/>
</dbReference>
<feature type="repeat" description="ANK" evidence="3">
    <location>
        <begin position="322"/>
        <end position="354"/>
    </location>
</feature>
<dbReference type="SMART" id="SM00248">
    <property type="entry name" value="ANK"/>
    <property type="match status" value="15"/>
</dbReference>
<feature type="repeat" description="ANK" evidence="3">
    <location>
        <begin position="385"/>
        <end position="417"/>
    </location>
</feature>
<dbReference type="InterPro" id="IPR011029">
    <property type="entry name" value="DEATH-like_dom_sf"/>
</dbReference>
<proteinExistence type="predicted"/>
<dbReference type="InterPro" id="IPR001315">
    <property type="entry name" value="CARD"/>
</dbReference>
<feature type="repeat" description="ANK" evidence="3">
    <location>
        <begin position="707"/>
        <end position="739"/>
    </location>
</feature>
<evidence type="ECO:0000256" key="1">
    <source>
        <dbReference type="ARBA" id="ARBA00022737"/>
    </source>
</evidence>
<gene>
    <name evidence="7" type="ORF">IHE44_0015139</name>
    <name evidence="6" type="ORF">IHE44_012524</name>
</gene>
<dbReference type="Pfam" id="PF12796">
    <property type="entry name" value="Ank_2"/>
    <property type="match status" value="5"/>
</dbReference>
<keyword evidence="1" id="KW-0677">Repeat</keyword>
<reference evidence="7 8" key="2">
    <citation type="journal article" date="2021" name="J. Hered.">
        <title>Feather Gene Expression Elucidates the Developmental Basis of Plumage Iridescence in African Starlings.</title>
        <authorList>
            <person name="Rubenstein D.R."/>
            <person name="Corvelo A."/>
            <person name="MacManes M.D."/>
            <person name="Maia R."/>
            <person name="Narzisi G."/>
            <person name="Rousaki A."/>
            <person name="Vandenabeele P."/>
            <person name="Shawkey M.D."/>
            <person name="Solomon J."/>
        </authorList>
    </citation>
    <scope>NUCLEOTIDE SEQUENCE [LARGE SCALE GENOMIC DNA]</scope>
    <source>
        <strain evidence="7">SS15</strain>
    </source>
</reference>
<keyword evidence="8" id="KW-1185">Reference proteome</keyword>
<dbReference type="InterPro" id="IPR051165">
    <property type="entry name" value="Multifunctional_ANK_Repeat"/>
</dbReference>
<evidence type="ECO:0000313" key="7">
    <source>
        <dbReference type="EMBL" id="KAI1236881.1"/>
    </source>
</evidence>
<protein>
    <recommendedName>
        <fullName evidence="5">CARD domain-containing protein</fullName>
    </recommendedName>
</protein>
<reference evidence="7" key="3">
    <citation type="submission" date="2022-01" db="EMBL/GenBank/DDBJ databases">
        <authorList>
            <person name="Rubenstein D.R."/>
        </authorList>
    </citation>
    <scope>NUCLEOTIDE SEQUENCE</scope>
    <source>
        <strain evidence="7">SS15</strain>
        <tissue evidence="7">Liver</tissue>
    </source>
</reference>